<dbReference type="SUPFAM" id="SSF54909">
    <property type="entry name" value="Dimeric alpha+beta barrel"/>
    <property type="match status" value="1"/>
</dbReference>
<name>A0A0A1F4E9_9BURK</name>
<keyword evidence="4" id="KW-1185">Reference proteome</keyword>
<dbReference type="PANTHER" id="PTHR37828:SF1">
    <property type="entry name" value="YCII-RELATED DOMAIN-CONTAINING PROTEIN"/>
    <property type="match status" value="1"/>
</dbReference>
<dbReference type="KEGG" id="care:LT85_0251"/>
<comment type="similarity">
    <text evidence="1">Belongs to the YciI family.</text>
</comment>
<evidence type="ECO:0000256" key="1">
    <source>
        <dbReference type="ARBA" id="ARBA00007689"/>
    </source>
</evidence>
<dbReference type="InterPro" id="IPR005545">
    <property type="entry name" value="YCII"/>
</dbReference>
<dbReference type="Pfam" id="PF03795">
    <property type="entry name" value="YCII"/>
    <property type="match status" value="1"/>
</dbReference>
<dbReference type="Proteomes" id="UP000030302">
    <property type="component" value="Chromosome"/>
</dbReference>
<evidence type="ECO:0000313" key="4">
    <source>
        <dbReference type="Proteomes" id="UP000030302"/>
    </source>
</evidence>
<protein>
    <recommendedName>
        <fullName evidence="2">YCII-related domain-containing protein</fullName>
    </recommendedName>
</protein>
<dbReference type="EMBL" id="CP009962">
    <property type="protein sequence ID" value="AIY39411.1"/>
    <property type="molecule type" value="Genomic_DNA"/>
</dbReference>
<reference evidence="4" key="1">
    <citation type="journal article" date="2014" name="Soil Biol. Biochem.">
        <title>Structure and function of bacterial communities in ageing soils: Insights from the Mendocino ecological staircase.</title>
        <authorList>
            <person name="Uroz S."/>
            <person name="Tech J.J."/>
            <person name="Sawaya N.A."/>
            <person name="Frey-Klett P."/>
            <person name="Leveau J.H.J."/>
        </authorList>
    </citation>
    <scope>NUCLEOTIDE SEQUENCE [LARGE SCALE GENOMIC DNA]</scope>
    <source>
        <strain evidence="4">Cal35</strain>
    </source>
</reference>
<organism evidence="3 4">
    <name type="scientific">Collimonas arenae</name>
    <dbReference type="NCBI Taxonomy" id="279058"/>
    <lineage>
        <taxon>Bacteria</taxon>
        <taxon>Pseudomonadati</taxon>
        <taxon>Pseudomonadota</taxon>
        <taxon>Betaproteobacteria</taxon>
        <taxon>Burkholderiales</taxon>
        <taxon>Oxalobacteraceae</taxon>
        <taxon>Collimonas</taxon>
    </lineage>
</organism>
<accession>A0A0A1F4E9</accession>
<dbReference type="STRING" id="279058.LT85_0251"/>
<dbReference type="AlphaFoldDB" id="A0A0A1F4E9"/>
<dbReference type="Gene3D" id="3.30.70.1060">
    <property type="entry name" value="Dimeric alpha+beta barrel"/>
    <property type="match status" value="1"/>
</dbReference>
<dbReference type="RefSeq" id="WP_052134492.1">
    <property type="nucleotide sequence ID" value="NZ_CP009962.1"/>
</dbReference>
<dbReference type="PANTHER" id="PTHR37828">
    <property type="entry name" value="GSR2449 PROTEIN"/>
    <property type="match status" value="1"/>
</dbReference>
<gene>
    <name evidence="3" type="ORF">LT85_0251</name>
</gene>
<dbReference type="HOGENOM" id="CLU_110355_6_0_4"/>
<evidence type="ECO:0000313" key="3">
    <source>
        <dbReference type="EMBL" id="AIY39411.1"/>
    </source>
</evidence>
<sequence>MYILNISYSQAPAAVQPYIPSHGAWVKQHIDDGSFLFAGPKKSGLGGMILASAMPKPALLALLAGDSYVQADVADYQIAEFDCKIAARTLESLLSAA</sequence>
<proteinExistence type="inferred from homology"/>
<feature type="domain" description="YCII-related" evidence="2">
    <location>
        <begin position="13"/>
        <end position="81"/>
    </location>
</feature>
<dbReference type="InterPro" id="IPR011008">
    <property type="entry name" value="Dimeric_a/b-barrel"/>
</dbReference>
<evidence type="ECO:0000259" key="2">
    <source>
        <dbReference type="Pfam" id="PF03795"/>
    </source>
</evidence>